<feature type="transmembrane region" description="Helical" evidence="5">
    <location>
        <begin position="21"/>
        <end position="40"/>
    </location>
</feature>
<evidence type="ECO:0000256" key="1">
    <source>
        <dbReference type="ARBA" id="ARBA00004167"/>
    </source>
</evidence>
<evidence type="ECO:0000313" key="8">
    <source>
        <dbReference type="Proteomes" id="UP000190235"/>
    </source>
</evidence>
<evidence type="ECO:0000313" key="7">
    <source>
        <dbReference type="EMBL" id="SHM45672.1"/>
    </source>
</evidence>
<evidence type="ECO:0000256" key="3">
    <source>
        <dbReference type="ARBA" id="ARBA00022989"/>
    </source>
</evidence>
<gene>
    <name evidence="7" type="ORF">SAMN05878281_0736</name>
</gene>
<dbReference type="GO" id="GO:0005886">
    <property type="term" value="C:plasma membrane"/>
    <property type="evidence" value="ECO:0007669"/>
    <property type="project" value="InterPro"/>
</dbReference>
<dbReference type="InterPro" id="IPR007452">
    <property type="entry name" value="TamB_C"/>
</dbReference>
<dbReference type="RefSeq" id="WP_079734021.1">
    <property type="nucleotide sequence ID" value="NZ_LT670848.1"/>
</dbReference>
<keyword evidence="2 5" id="KW-0812">Transmembrane</keyword>
<dbReference type="PANTHER" id="PTHR36985">
    <property type="entry name" value="TRANSLOCATION AND ASSEMBLY MODULE SUBUNIT TAMB"/>
    <property type="match status" value="1"/>
</dbReference>
<evidence type="ECO:0000259" key="6">
    <source>
        <dbReference type="Pfam" id="PF04357"/>
    </source>
</evidence>
<comment type="subcellular location">
    <subcellularLocation>
        <location evidence="1">Membrane</location>
        <topology evidence="1">Single-pass membrane protein</topology>
    </subcellularLocation>
</comment>
<keyword evidence="3 5" id="KW-1133">Transmembrane helix</keyword>
<evidence type="ECO:0000256" key="4">
    <source>
        <dbReference type="ARBA" id="ARBA00023136"/>
    </source>
</evidence>
<protein>
    <recommendedName>
        <fullName evidence="6">Translocation and assembly module TamB C-terminal domain-containing protein</fullName>
    </recommendedName>
</protein>
<evidence type="ECO:0000256" key="2">
    <source>
        <dbReference type="ARBA" id="ARBA00022692"/>
    </source>
</evidence>
<dbReference type="Pfam" id="PF04357">
    <property type="entry name" value="TamB"/>
    <property type="match status" value="1"/>
</dbReference>
<dbReference type="OrthoDB" id="9811276at2"/>
<dbReference type="PANTHER" id="PTHR36985:SF1">
    <property type="entry name" value="TRANSLOCATION AND ASSEMBLY MODULE SUBUNIT TAMB"/>
    <property type="match status" value="1"/>
</dbReference>
<feature type="domain" description="Translocation and assembly module TamB C-terminal" evidence="6">
    <location>
        <begin position="1186"/>
        <end position="1639"/>
    </location>
</feature>
<dbReference type="GO" id="GO:0009306">
    <property type="term" value="P:protein secretion"/>
    <property type="evidence" value="ECO:0007669"/>
    <property type="project" value="InterPro"/>
</dbReference>
<name>A0A1M7IY81_9FLAO</name>
<keyword evidence="8" id="KW-1185">Reference proteome</keyword>
<sequence length="1666" mass="186577">MEKEKKKKKKRYRILKILAKFFAGLFIFIILLLLFIRSPWGQDIIKEQVVKNISGKTNTEISLDKLFITFAGNIQLDGLYLEDKKGDTLVYSKSLEADIPIWPIIQGNAVSIDNLDWEGLKANITRKDSIEGFNYEFLMEAFAADSTQQTTQTTTQQDTTATQEINIGDLNFKDFDITFRDDVMGIDTQVNFEELILELEKTDLEKMDFRAKNASITNAQINYTQNKPFPEPENEEPAPMPYLMVDNFNLENVQANYNSVPDGINANLDITEFLAEVPVMDLKSQEIKVNRLALNNSDIKLEMKTLEKPQDTISTDTSAFTWPEWKVDVNEINFSENKLSYLVDSAKPKQGKFNPEALVLDSLNFNANNLFLRDQKSGVEVVALNFNEASGLNLKKLNFNLNLQETQLNLSDLALALNENQLEGEATLKYNSIQELIDNSESAELALNLPTILVDIKDAFRFQPNLRSNPYMKELSTNKVSGNLQASGKLSAIAIARANFNWKNTSFSANGNIYNATDPDNIRFNIPRFNAKSRKSDLKGFVSDKDLGINIPKNIQLSGNFEGGLEDLSTKALLQTSEGDIRLKGNFSNQEEIVFEGIMTSEELELGNILQNQSLGALNIKIETSGKGSTINTLDATLDATIISFAYNNYEIKDLNISGDIEDGNGNITSSYQDDNLELALNSQVELDSVKPRANLNLDLKGARLQELGLASRDIRLAFKLAAQYEGNAEEYETYADIKDAVVVYDNDTYLPGDLSAHAFVRTDSTSLQISNKILELDLKSNADPVDLSTALNRHYESYFTEVDPLDTVHTPVNLKLRGTIMDDPVLSEVFLSNLEELDTIHIEADFNEKERKLDALVSLPYINYYSSEIDSLEFSLNSDPENFEFNLGFNAINSGPIAIQKTDFYGSLTEDKLLLDFTSMQGEESLIHMASEITKPGDSLKFHINPEDLILNKKEWNIAANNEMIVFDQEITANNFRLSRNNQEMLLSSELSYSDKNHIGLEFNNFNLSALLNYLNPEEELATGQLNGHLIFEDPLQKIGILAGMEINQLNVMQVELGKLTLNSTPKADFLYDVGLAIKGENVDLDMSGDFQALDSTTALDMEMQINKISMKTVEGFSMGAINNGEGSFSGNLSLGGTTTEPEYNGQLQFDEAQFRVALLNALFKFPSETLKFDNAGIYFNEFKVEDKDANSFVINGEILTENLLNPSFDLDFRARNFQVLNSTKEDNEMFYGTATFDADATLTGDLNIPNLDMDITVGSNTDFTYVMVEEELAMQERDGVVIFTNREDPDDILTGNEEEESATLTGYNINARININEDAAFSIIIDEQTGDNFRVKGEGELNFNISPNGRMTLAGRYTMSDGHYEMSLYNLVKRRFDIAEGSRITWAGDPFDATLDVSAIYRVEASPSSLMATTQGAADDPSFRRELPFLVYLNVDGELMQPKLSFGLQMPEEERGSGGGRVYGRLQQLNSQEAELNKQVFSLLVLNRFYPTSGSAGDGGGNLSIARDNLNQALSDQLNVFSDKLLGDTGVELNFGVDSYTDYQGNTATERTQVDIEAQKRLLDDRLIVSVGSEVDVQGSNRPGEEASPLIGNVSIEYLLTETGRFRLKGFRRNEFENVIDGQLIVSGIAFIFTREFNEFQELWDNFFLKEDEEEQAENKEEKN</sequence>
<proteinExistence type="predicted"/>
<dbReference type="Proteomes" id="UP000190235">
    <property type="component" value="Chromosome I"/>
</dbReference>
<dbReference type="STRING" id="143223.SAMN05878281_0736"/>
<organism evidence="7 8">
    <name type="scientific">Salegentibacter salegens</name>
    <dbReference type="NCBI Taxonomy" id="143223"/>
    <lineage>
        <taxon>Bacteria</taxon>
        <taxon>Pseudomonadati</taxon>
        <taxon>Bacteroidota</taxon>
        <taxon>Flavobacteriia</taxon>
        <taxon>Flavobacteriales</taxon>
        <taxon>Flavobacteriaceae</taxon>
        <taxon>Salegentibacter</taxon>
    </lineage>
</organism>
<keyword evidence="4 5" id="KW-0472">Membrane</keyword>
<evidence type="ECO:0000256" key="5">
    <source>
        <dbReference type="SAM" id="Phobius"/>
    </source>
</evidence>
<reference evidence="8" key="1">
    <citation type="submission" date="2016-11" db="EMBL/GenBank/DDBJ databases">
        <authorList>
            <person name="Varghese N."/>
            <person name="Submissions S."/>
        </authorList>
    </citation>
    <scope>NUCLEOTIDE SEQUENCE [LARGE SCALE GENOMIC DNA]</scope>
    <source>
        <strain evidence="8">ACAM 48</strain>
    </source>
</reference>
<accession>A0A1M7IY81</accession>
<dbReference type="EMBL" id="LT670848">
    <property type="protein sequence ID" value="SHM45672.1"/>
    <property type="molecule type" value="Genomic_DNA"/>
</dbReference>